<keyword evidence="1" id="KW-0614">Plasmid</keyword>
<organism evidence="1">
    <name type="scientific">Metamycoplasma salivarium</name>
    <name type="common">Mycoplasma salivarium</name>
    <dbReference type="NCBI Taxonomy" id="2124"/>
    <lineage>
        <taxon>Bacteria</taxon>
        <taxon>Bacillati</taxon>
        <taxon>Mycoplasmatota</taxon>
        <taxon>Mycoplasmoidales</taxon>
        <taxon>Metamycoplasmataceae</taxon>
        <taxon>Metamycoplasma</taxon>
    </lineage>
</organism>
<reference evidence="1" key="1">
    <citation type="submission" date="2019-01" db="EMBL/GenBank/DDBJ databases">
        <authorList>
            <consortium name="Pathogen Informatics"/>
        </authorList>
    </citation>
    <scope>NUCLEOTIDE SEQUENCE [LARGE SCALE GENOMIC DNA]</scope>
    <source>
        <strain evidence="1">NCTC10113</strain>
    </source>
</reference>
<dbReference type="RefSeq" id="WP_024544090.1">
    <property type="nucleotide sequence ID" value="NZ_BPLV01000001.1"/>
</dbReference>
<protein>
    <submittedName>
        <fullName evidence="1">Uncharacterized protein</fullName>
    </submittedName>
</protein>
<dbReference type="EMBL" id="LR214939">
    <property type="protein sequence ID" value="VEU56321.1"/>
    <property type="molecule type" value="Genomic_DNA"/>
</dbReference>
<sequence length="165" mass="19882">MSKNIAFTYAKNDYLFLPLTNIKKDIFYNAAKYKNLSYIPIFDNVLIFKKQSKILPINFINYFIEQKNPILRIKEKDVYSLISQETFNIQVINLDEIKITFDKSSIDYYNLLIVLKNMCNLEFTTNDFLFQLIYEEFVNENKLNDLWKCYKVNLLEWQKLSFETN</sequence>
<gene>
    <name evidence="1" type="ORF">NCTC10113_01225</name>
</gene>
<geneLocation type="plasmid" evidence="1">
    <name>2</name>
</geneLocation>
<proteinExistence type="predicted"/>
<dbReference type="AlphaFoldDB" id="A0A448ZYH8"/>
<name>A0A448ZYH8_METSV</name>
<accession>A0A448ZYH8</accession>
<evidence type="ECO:0000313" key="1">
    <source>
        <dbReference type="EMBL" id="VEU56321.1"/>
    </source>
</evidence>